<sequence>MTAFEKEMYFRIEPACVGTEMNGSVDLTPTPATEIPLGVPLAQPPRPPPPAAMIAAYSRYRSLSFK</sequence>
<dbReference type="AlphaFoldDB" id="A0A914RC93"/>
<keyword evidence="1" id="KW-1185">Reference proteome</keyword>
<dbReference type="WBParaSite" id="PEQ_0000430101-mRNA-1">
    <property type="protein sequence ID" value="PEQ_0000430101-mRNA-1"/>
    <property type="gene ID" value="PEQ_0000430101"/>
</dbReference>
<evidence type="ECO:0000313" key="2">
    <source>
        <dbReference type="WBParaSite" id="PEQ_0000430101-mRNA-1"/>
    </source>
</evidence>
<protein>
    <submittedName>
        <fullName evidence="2">Uncharacterized protein</fullName>
    </submittedName>
</protein>
<reference evidence="2" key="1">
    <citation type="submission" date="2022-11" db="UniProtKB">
        <authorList>
            <consortium name="WormBaseParasite"/>
        </authorList>
    </citation>
    <scope>IDENTIFICATION</scope>
</reference>
<organism evidence="1 2">
    <name type="scientific">Parascaris equorum</name>
    <name type="common">Equine roundworm</name>
    <dbReference type="NCBI Taxonomy" id="6256"/>
    <lineage>
        <taxon>Eukaryota</taxon>
        <taxon>Metazoa</taxon>
        <taxon>Ecdysozoa</taxon>
        <taxon>Nematoda</taxon>
        <taxon>Chromadorea</taxon>
        <taxon>Rhabditida</taxon>
        <taxon>Spirurina</taxon>
        <taxon>Ascaridomorpha</taxon>
        <taxon>Ascaridoidea</taxon>
        <taxon>Ascarididae</taxon>
        <taxon>Parascaris</taxon>
    </lineage>
</organism>
<dbReference type="Proteomes" id="UP000887564">
    <property type="component" value="Unplaced"/>
</dbReference>
<evidence type="ECO:0000313" key="1">
    <source>
        <dbReference type="Proteomes" id="UP000887564"/>
    </source>
</evidence>
<accession>A0A914RC93</accession>
<proteinExistence type="predicted"/>
<name>A0A914RC93_PAREQ</name>